<protein>
    <submittedName>
        <fullName evidence="7">MFS transporter</fullName>
    </submittedName>
</protein>
<feature type="transmembrane region" description="Helical" evidence="5">
    <location>
        <begin position="316"/>
        <end position="339"/>
    </location>
</feature>
<feature type="transmembrane region" description="Helical" evidence="5">
    <location>
        <begin position="78"/>
        <end position="111"/>
    </location>
</feature>
<dbReference type="PROSITE" id="PS50850">
    <property type="entry name" value="MFS"/>
    <property type="match status" value="1"/>
</dbReference>
<feature type="transmembrane region" description="Helical" evidence="5">
    <location>
        <begin position="225"/>
        <end position="246"/>
    </location>
</feature>
<feature type="transmembrane region" description="Helical" evidence="5">
    <location>
        <begin position="288"/>
        <end position="309"/>
    </location>
</feature>
<feature type="transmembrane region" description="Helical" evidence="5">
    <location>
        <begin position="12"/>
        <end position="33"/>
    </location>
</feature>
<dbReference type="OrthoDB" id="9776171at2"/>
<dbReference type="InterPro" id="IPR036259">
    <property type="entry name" value="MFS_trans_sf"/>
</dbReference>
<feature type="transmembrane region" description="Helical" evidence="5">
    <location>
        <begin position="45"/>
        <end position="66"/>
    </location>
</feature>
<dbReference type="InterPro" id="IPR020846">
    <property type="entry name" value="MFS_dom"/>
</dbReference>
<dbReference type="PANTHER" id="PTHR23534">
    <property type="entry name" value="MFS PERMEASE"/>
    <property type="match status" value="1"/>
</dbReference>
<dbReference type="GO" id="GO:0022857">
    <property type="term" value="F:transmembrane transporter activity"/>
    <property type="evidence" value="ECO:0007669"/>
    <property type="project" value="InterPro"/>
</dbReference>
<keyword evidence="4 5" id="KW-0472">Membrane</keyword>
<evidence type="ECO:0000313" key="8">
    <source>
        <dbReference type="Proteomes" id="UP000275256"/>
    </source>
</evidence>
<evidence type="ECO:0000259" key="6">
    <source>
        <dbReference type="PROSITE" id="PS50850"/>
    </source>
</evidence>
<comment type="caution">
    <text evidence="7">The sequence shown here is derived from an EMBL/GenBank/DDBJ whole genome shotgun (WGS) entry which is preliminary data.</text>
</comment>
<feature type="transmembrane region" description="Helical" evidence="5">
    <location>
        <begin position="258"/>
        <end position="282"/>
    </location>
</feature>
<gene>
    <name evidence="7" type="ORF">EAX62_03405</name>
</gene>
<organism evidence="7 8">
    <name type="scientific">Tessaracoccus antarcticus</name>
    <dbReference type="NCBI Taxonomy" id="2479848"/>
    <lineage>
        <taxon>Bacteria</taxon>
        <taxon>Bacillati</taxon>
        <taxon>Actinomycetota</taxon>
        <taxon>Actinomycetes</taxon>
        <taxon>Propionibacteriales</taxon>
        <taxon>Propionibacteriaceae</taxon>
        <taxon>Tessaracoccus</taxon>
    </lineage>
</organism>
<dbReference type="PANTHER" id="PTHR23534:SF1">
    <property type="entry name" value="MAJOR FACILITATOR SUPERFAMILY PROTEIN"/>
    <property type="match status" value="1"/>
</dbReference>
<reference evidence="7 8" key="1">
    <citation type="submission" date="2018-10" db="EMBL/GenBank/DDBJ databases">
        <title>Tessaracoccus antarcticuss sp. nov., isolated from sediment.</title>
        <authorList>
            <person name="Zhou L.Y."/>
            <person name="Du Z.J."/>
        </authorList>
    </citation>
    <scope>NUCLEOTIDE SEQUENCE [LARGE SCALE GENOMIC DNA]</scope>
    <source>
        <strain evidence="7 8">JDX10</strain>
    </source>
</reference>
<dbReference type="Proteomes" id="UP000275256">
    <property type="component" value="Unassembled WGS sequence"/>
</dbReference>
<proteinExistence type="predicted"/>
<name>A0A3M0GBD2_9ACTN</name>
<evidence type="ECO:0000256" key="3">
    <source>
        <dbReference type="ARBA" id="ARBA00022989"/>
    </source>
</evidence>
<feature type="transmembrane region" description="Helical" evidence="5">
    <location>
        <begin position="164"/>
        <end position="189"/>
    </location>
</feature>
<keyword evidence="2 5" id="KW-0812">Transmembrane</keyword>
<comment type="subcellular location">
    <subcellularLocation>
        <location evidence="1">Cell membrane</location>
        <topology evidence="1">Multi-pass membrane protein</topology>
    </subcellularLocation>
</comment>
<feature type="transmembrane region" description="Helical" evidence="5">
    <location>
        <begin position="384"/>
        <end position="401"/>
    </location>
</feature>
<feature type="transmembrane region" description="Helical" evidence="5">
    <location>
        <begin position="359"/>
        <end position="377"/>
    </location>
</feature>
<evidence type="ECO:0000256" key="1">
    <source>
        <dbReference type="ARBA" id="ARBA00004651"/>
    </source>
</evidence>
<accession>A0A3M0GBD2</accession>
<evidence type="ECO:0000256" key="5">
    <source>
        <dbReference type="SAM" id="Phobius"/>
    </source>
</evidence>
<dbReference type="RefSeq" id="WP_121900235.1">
    <property type="nucleotide sequence ID" value="NZ_REFW01000001.1"/>
</dbReference>
<keyword evidence="3 5" id="KW-1133">Transmembrane helix</keyword>
<dbReference type="Pfam" id="PF07690">
    <property type="entry name" value="MFS_1"/>
    <property type="match status" value="1"/>
</dbReference>
<dbReference type="Gene3D" id="1.20.1250.20">
    <property type="entry name" value="MFS general substrate transporter like domains"/>
    <property type="match status" value="1"/>
</dbReference>
<keyword evidence="8" id="KW-1185">Reference proteome</keyword>
<sequence length="417" mass="41245">MTPRHGRSIGVLIVSNLLGGVGVASGFAVGGLLAQSLGGTSMAGFAQACSTLGAAVAAVPLANLAGRRGRRVSLSRGYAVACLGAVVIITAAVSSQIILMLLGMSLFGVAQAVNLQTRYAGAENVSPAARARAMSIVLWATTIGAVTGPNLAGPGDRFGAGLSLPAFTGPFLFSAVAFATAATVLAVLFRPSPAPPTGASAVEEPDALPSVGAVAALRWATGHPAALFAVVLIAVAHAVMVMVMVMTPVHMGNHGDTLELVGIVISLHVLGMYALSPVFGWAVDRLGAIPVAIVGIVLLAGAVCTGFVAASAGPGLTMMALVLLGLGWSASVISGSSLVSSLAPGHIRVALQGATDAGMNYAGAASAALAGPILAFGEFQAVNVAAALILLPAVVFLPAALRSVRSAVPAAHQPIPE</sequence>
<feature type="domain" description="Major facilitator superfamily (MFS) profile" evidence="6">
    <location>
        <begin position="8"/>
        <end position="401"/>
    </location>
</feature>
<evidence type="ECO:0000313" key="7">
    <source>
        <dbReference type="EMBL" id="RMB61688.1"/>
    </source>
</evidence>
<evidence type="ECO:0000256" key="4">
    <source>
        <dbReference type="ARBA" id="ARBA00023136"/>
    </source>
</evidence>
<evidence type="ECO:0000256" key="2">
    <source>
        <dbReference type="ARBA" id="ARBA00022692"/>
    </source>
</evidence>
<dbReference type="EMBL" id="REFW01000001">
    <property type="protein sequence ID" value="RMB61688.1"/>
    <property type="molecule type" value="Genomic_DNA"/>
</dbReference>
<dbReference type="GO" id="GO:0005886">
    <property type="term" value="C:plasma membrane"/>
    <property type="evidence" value="ECO:0007669"/>
    <property type="project" value="UniProtKB-SubCell"/>
</dbReference>
<dbReference type="SUPFAM" id="SSF103473">
    <property type="entry name" value="MFS general substrate transporter"/>
    <property type="match status" value="1"/>
</dbReference>
<dbReference type="InterPro" id="IPR011701">
    <property type="entry name" value="MFS"/>
</dbReference>
<dbReference type="AlphaFoldDB" id="A0A3M0GBD2"/>